<dbReference type="InterPro" id="IPR027417">
    <property type="entry name" value="P-loop_NTPase"/>
</dbReference>
<dbReference type="Gene3D" id="1.20.272.40">
    <property type="match status" value="1"/>
</dbReference>
<dbReference type="InterPro" id="IPR055206">
    <property type="entry name" value="DEXQc_SUV3"/>
</dbReference>
<dbReference type="Proteomes" id="UP001595752">
    <property type="component" value="Unassembled WGS sequence"/>
</dbReference>
<keyword evidence="3 8" id="KW-0347">Helicase</keyword>
<reference evidence="9" key="1">
    <citation type="journal article" date="2019" name="Int. J. Syst. Evol. Microbiol.">
        <title>The Global Catalogue of Microorganisms (GCM) 10K type strain sequencing project: providing services to taxonomists for standard genome sequencing and annotation.</title>
        <authorList>
            <consortium name="The Broad Institute Genomics Platform"/>
            <consortium name="The Broad Institute Genome Sequencing Center for Infectious Disease"/>
            <person name="Wu L."/>
            <person name="Ma J."/>
        </authorList>
    </citation>
    <scope>NUCLEOTIDE SEQUENCE [LARGE SCALE GENOMIC DNA]</scope>
    <source>
        <strain evidence="9">CCUG 61889</strain>
    </source>
</reference>
<dbReference type="PANTHER" id="PTHR12131">
    <property type="entry name" value="ATP-DEPENDENT RNA AND DNA HELICASE"/>
    <property type="match status" value="1"/>
</dbReference>
<dbReference type="InterPro" id="IPR014001">
    <property type="entry name" value="Helicase_ATP-bd"/>
</dbReference>
<dbReference type="SMART" id="SM00490">
    <property type="entry name" value="HELICc"/>
    <property type="match status" value="1"/>
</dbReference>
<sequence length="861" mass="101641">MNQLTALYPHAVEHTKKKIYEDINRYLEDKEKMPSYEHFLIDRRHYIEQIWINVWLNKVTNDVSRSEKKSYLSEMGYEVEGVDRKLINQLFRNEMRSYQPFDVMKWLDETFANDQKGWEERYQKARKYFLEREKEKQLLEKRASVKKKIVSAASKILKQDHVTLYLYVRHFVACRLASDLKKKTKYRTLDTFRIEETLEGEDRFDPSDYTTAADFFHELTGAIHKISLQWERRHYEYETYYYVYERLIANYLCELVPKWVMEQLSPTVVSQFQETYNEALTDSMLNDIIVEPLFELISDHFLCIQEEYVSDLLKLADIPLEVSRHKEIYEKDLAERERRKAEELAEIERKKEEERQMLEDIFGREYRPSAGRNIHYVLHIGETNTGKTYQALKRMKEASSGLYLAPLRLLALEVYDKLNAEGVPCSLKTGEEEKTIAGAKHISCTVEMFHEKDFYDVVVIDEAQMIADKDRGFSWYKAITKTNANEVHIIGSRNMKKMILQLLGNSDVDIHEYNRDIPLKVESEVFNLNHTKSGDALVCFSRNRVLEVASSLQNNGRSVSMIYGSMPPETRKKQMQRFIKGETTVIVSTDAIGMGLNLPIRRIVFLENEKFDGTRRRRLTSQEVKQIAGRAGRKGIYNVGKVAFTKEINIMTRLLTQEDESISTFAIAPTNAVLERFQKYSRTLGTFFELWEKFESPKGTKKATLSEERELYHMIRDTEIEARLSIMDLYGFLHLPFSTNEPRLTAQWRETMFAIVNKRELPEPPIKRESLEELELSYKAVGLHLLFLYRLDQRTEAIYWERVREEISDEIHEILKTGVKSLKKKCRKCGKSLAWDFSFQICDDCHTARYRRRYRVYDHSD</sequence>
<dbReference type="Pfam" id="PF00271">
    <property type="entry name" value="Helicase_C"/>
    <property type="match status" value="1"/>
</dbReference>
<dbReference type="EMBL" id="JBHRZT010000072">
    <property type="protein sequence ID" value="MFC3885966.1"/>
    <property type="molecule type" value="Genomic_DNA"/>
</dbReference>
<keyword evidence="4" id="KW-0067">ATP-binding</keyword>
<dbReference type="PROSITE" id="PS51194">
    <property type="entry name" value="HELICASE_CTER"/>
    <property type="match status" value="1"/>
</dbReference>
<dbReference type="InterPro" id="IPR050699">
    <property type="entry name" value="RNA-DNA_Helicase"/>
</dbReference>
<accession>A0ABV8B9S8</accession>
<evidence type="ECO:0000259" key="7">
    <source>
        <dbReference type="PROSITE" id="PS51194"/>
    </source>
</evidence>
<dbReference type="Gene3D" id="3.40.50.300">
    <property type="entry name" value="P-loop containing nucleotide triphosphate hydrolases"/>
    <property type="match status" value="2"/>
</dbReference>
<feature type="domain" description="Helicase ATP-binding" evidence="6">
    <location>
        <begin position="368"/>
        <end position="513"/>
    </location>
</feature>
<organism evidence="8 9">
    <name type="scientific">Bacillus songklensis</name>
    <dbReference type="NCBI Taxonomy" id="1069116"/>
    <lineage>
        <taxon>Bacteria</taxon>
        <taxon>Bacillati</taxon>
        <taxon>Bacillota</taxon>
        <taxon>Bacilli</taxon>
        <taxon>Bacillales</taxon>
        <taxon>Bacillaceae</taxon>
        <taxon>Bacillus</taxon>
    </lineage>
</organism>
<evidence type="ECO:0000256" key="5">
    <source>
        <dbReference type="SAM" id="Coils"/>
    </source>
</evidence>
<evidence type="ECO:0000256" key="3">
    <source>
        <dbReference type="ARBA" id="ARBA00022806"/>
    </source>
</evidence>
<keyword evidence="9" id="KW-1185">Reference proteome</keyword>
<evidence type="ECO:0000256" key="1">
    <source>
        <dbReference type="ARBA" id="ARBA00022741"/>
    </source>
</evidence>
<dbReference type="PANTHER" id="PTHR12131:SF1">
    <property type="entry name" value="ATP-DEPENDENT RNA HELICASE SUPV3L1, MITOCHONDRIAL-RELATED"/>
    <property type="match status" value="1"/>
</dbReference>
<dbReference type="InterPro" id="IPR001650">
    <property type="entry name" value="Helicase_C-like"/>
</dbReference>
<evidence type="ECO:0000313" key="9">
    <source>
        <dbReference type="Proteomes" id="UP001595752"/>
    </source>
</evidence>
<feature type="domain" description="Helicase C-terminal" evidence="7">
    <location>
        <begin position="520"/>
        <end position="673"/>
    </location>
</feature>
<evidence type="ECO:0000313" key="8">
    <source>
        <dbReference type="EMBL" id="MFC3885966.1"/>
    </source>
</evidence>
<protein>
    <submittedName>
        <fullName evidence="8">Helicase-related protein</fullName>
    </submittedName>
</protein>
<keyword evidence="2" id="KW-0378">Hydrolase</keyword>
<gene>
    <name evidence="8" type="ORF">ACFOU2_21810</name>
</gene>
<dbReference type="SUPFAM" id="SSF52540">
    <property type="entry name" value="P-loop containing nucleoside triphosphate hydrolases"/>
    <property type="match status" value="1"/>
</dbReference>
<evidence type="ECO:0000259" key="6">
    <source>
        <dbReference type="PROSITE" id="PS51192"/>
    </source>
</evidence>
<name>A0ABV8B9S8_9BACI</name>
<comment type="caution">
    <text evidence="8">The sequence shown here is derived from an EMBL/GenBank/DDBJ whole genome shotgun (WGS) entry which is preliminary data.</text>
</comment>
<dbReference type="RefSeq" id="WP_377918341.1">
    <property type="nucleotide sequence ID" value="NZ_JBHRZT010000072.1"/>
</dbReference>
<keyword evidence="5" id="KW-0175">Coiled coil</keyword>
<dbReference type="Pfam" id="PF22527">
    <property type="entry name" value="DEXQc_Suv3"/>
    <property type="match status" value="1"/>
</dbReference>
<proteinExistence type="predicted"/>
<dbReference type="PROSITE" id="PS51192">
    <property type="entry name" value="HELICASE_ATP_BIND_1"/>
    <property type="match status" value="1"/>
</dbReference>
<evidence type="ECO:0000256" key="4">
    <source>
        <dbReference type="ARBA" id="ARBA00022840"/>
    </source>
</evidence>
<dbReference type="GO" id="GO:0004386">
    <property type="term" value="F:helicase activity"/>
    <property type="evidence" value="ECO:0007669"/>
    <property type="project" value="UniProtKB-KW"/>
</dbReference>
<feature type="coiled-coil region" evidence="5">
    <location>
        <begin position="326"/>
        <end position="364"/>
    </location>
</feature>
<keyword evidence="1" id="KW-0547">Nucleotide-binding</keyword>
<dbReference type="SMART" id="SM00487">
    <property type="entry name" value="DEXDc"/>
    <property type="match status" value="1"/>
</dbReference>
<evidence type="ECO:0000256" key="2">
    <source>
        <dbReference type="ARBA" id="ARBA00022801"/>
    </source>
</evidence>